<dbReference type="AlphaFoldDB" id="A0A2H1V5I5"/>
<dbReference type="EMBL" id="ODYU01000594">
    <property type="protein sequence ID" value="SOQ35652.1"/>
    <property type="molecule type" value="Genomic_DNA"/>
</dbReference>
<evidence type="ECO:0000313" key="2">
    <source>
        <dbReference type="EMBL" id="SOQ35652.1"/>
    </source>
</evidence>
<gene>
    <name evidence="2" type="ORF">SFRICE_016372</name>
</gene>
<keyword evidence="1" id="KW-0732">Signal</keyword>
<sequence length="175" mass="18983">MSRSVAGFILFLYVCTVSGQQYPVYRLKGTPTDPSIAIGVISGGHYPAGSFSIGYGESSPNGDGGPGADYGVNNGNRGNGQLYPNGNTGPTQNEGGYVHGENDINNYGQNPASDQNTRVQYPAPDNDVPLQNPGRKPTHPYDAVYNQNNDVPVRNSASRNRFLPRILEYIFSYFW</sequence>
<organism evidence="2">
    <name type="scientific">Spodoptera frugiperda</name>
    <name type="common">Fall armyworm</name>
    <dbReference type="NCBI Taxonomy" id="7108"/>
    <lineage>
        <taxon>Eukaryota</taxon>
        <taxon>Metazoa</taxon>
        <taxon>Ecdysozoa</taxon>
        <taxon>Arthropoda</taxon>
        <taxon>Hexapoda</taxon>
        <taxon>Insecta</taxon>
        <taxon>Pterygota</taxon>
        <taxon>Neoptera</taxon>
        <taxon>Endopterygota</taxon>
        <taxon>Lepidoptera</taxon>
        <taxon>Glossata</taxon>
        <taxon>Ditrysia</taxon>
        <taxon>Noctuoidea</taxon>
        <taxon>Noctuidae</taxon>
        <taxon>Amphipyrinae</taxon>
        <taxon>Spodoptera</taxon>
    </lineage>
</organism>
<proteinExistence type="predicted"/>
<name>A0A2H1V5I5_SPOFR</name>
<evidence type="ECO:0000256" key="1">
    <source>
        <dbReference type="SAM" id="SignalP"/>
    </source>
</evidence>
<protein>
    <submittedName>
        <fullName evidence="2">SFRICE_016372</fullName>
    </submittedName>
</protein>
<feature type="chain" id="PRO_5013675375" evidence="1">
    <location>
        <begin position="20"/>
        <end position="175"/>
    </location>
</feature>
<feature type="signal peptide" evidence="1">
    <location>
        <begin position="1"/>
        <end position="19"/>
    </location>
</feature>
<reference evidence="2" key="1">
    <citation type="submission" date="2016-07" db="EMBL/GenBank/DDBJ databases">
        <authorList>
            <person name="Bretaudeau A."/>
        </authorList>
    </citation>
    <scope>NUCLEOTIDE SEQUENCE</scope>
    <source>
        <strain evidence="2">Rice</strain>
        <tissue evidence="2">Whole body</tissue>
    </source>
</reference>
<accession>A0A2H1V5I5</accession>